<feature type="transmembrane region" description="Helical" evidence="6">
    <location>
        <begin position="466"/>
        <end position="489"/>
    </location>
</feature>
<organism evidence="8 9">
    <name type="scientific">Salinactinospora qingdaonensis</name>
    <dbReference type="NCBI Taxonomy" id="702744"/>
    <lineage>
        <taxon>Bacteria</taxon>
        <taxon>Bacillati</taxon>
        <taxon>Actinomycetota</taxon>
        <taxon>Actinomycetes</taxon>
        <taxon>Streptosporangiales</taxon>
        <taxon>Nocardiopsidaceae</taxon>
        <taxon>Salinactinospora</taxon>
    </lineage>
</organism>
<dbReference type="Gene3D" id="1.20.1720.10">
    <property type="entry name" value="Multidrug resistance protein D"/>
    <property type="match status" value="1"/>
</dbReference>
<feature type="region of interest" description="Disordered" evidence="5">
    <location>
        <begin position="1"/>
        <end position="27"/>
    </location>
</feature>
<feature type="transmembrane region" description="Helical" evidence="6">
    <location>
        <begin position="230"/>
        <end position="247"/>
    </location>
</feature>
<accession>A0ABP7G6P9</accession>
<keyword evidence="2 6" id="KW-0812">Transmembrane</keyword>
<dbReference type="PANTHER" id="PTHR42718:SF39">
    <property type="entry name" value="ACTINORHODIN TRANSPORTER-RELATED"/>
    <property type="match status" value="1"/>
</dbReference>
<keyword evidence="4 6" id="KW-0472">Membrane</keyword>
<feature type="transmembrane region" description="Helical" evidence="6">
    <location>
        <begin position="36"/>
        <end position="58"/>
    </location>
</feature>
<keyword evidence="9" id="KW-1185">Reference proteome</keyword>
<gene>
    <name evidence="8" type="ORF">GCM10022402_38650</name>
</gene>
<feature type="transmembrane region" description="Helical" evidence="6">
    <location>
        <begin position="70"/>
        <end position="91"/>
    </location>
</feature>
<name>A0ABP7G6P9_9ACTN</name>
<dbReference type="CDD" id="cd17321">
    <property type="entry name" value="MFS_MMR_MDR_like"/>
    <property type="match status" value="1"/>
</dbReference>
<evidence type="ECO:0000256" key="4">
    <source>
        <dbReference type="ARBA" id="ARBA00023136"/>
    </source>
</evidence>
<dbReference type="Gene3D" id="1.20.1250.20">
    <property type="entry name" value="MFS general substrate transporter like domains"/>
    <property type="match status" value="1"/>
</dbReference>
<feature type="transmembrane region" description="Helical" evidence="6">
    <location>
        <begin position="128"/>
        <end position="149"/>
    </location>
</feature>
<dbReference type="InterPro" id="IPR036259">
    <property type="entry name" value="MFS_trans_sf"/>
</dbReference>
<dbReference type="Proteomes" id="UP001500908">
    <property type="component" value="Unassembled WGS sequence"/>
</dbReference>
<sequence>MTESDPAATTVAPPSEAKAEDRRSADTGKLDSRQRWMLLVAMVGTFIAIMDSFIVNVAVPSIREDLNASFAQAELTISGYVLVYGLLLITGGRLGDIHGYKKLFLVGVGLFTLASLLCGIAPTPATLIGFRVLQAVGAALFYPQVLSILQTAFTGKAQARAFALFGVTIGLASIAGQLFGGLLTSWDVFGLSWRLIFLVNIPIGLLTMIGAARTLPTLRGTQRPTLDMRGVLLLSVALLLLSIPLVEGQNAGWPPWILGMLLLFVPAFIAFTFWERRLAVQGGDPLVNPVLFRRPTFAGGNTLALAFFAGNTGLFFILTLQLQEGLGYSPLAAGLTFTPLAVTFVAASLVAPRLQPRLGMHVLTLGYGINAAGTLALLMTAFVTGTEMNAWVLVPALAVIGFGEGLGVSPLFGAVLNRIPEKESGSASGVLETMTQFGNSFGVMILGLVFFAVVGTGGTVADYSGAFIAGLVVNLALALLTLLLLPLLLRKPKFEDA</sequence>
<feature type="transmembrane region" description="Helical" evidence="6">
    <location>
        <begin position="161"/>
        <end position="179"/>
    </location>
</feature>
<evidence type="ECO:0000256" key="6">
    <source>
        <dbReference type="SAM" id="Phobius"/>
    </source>
</evidence>
<dbReference type="RefSeq" id="WP_344974277.1">
    <property type="nucleotide sequence ID" value="NZ_BAABDD010000023.1"/>
</dbReference>
<feature type="transmembrane region" description="Helical" evidence="6">
    <location>
        <begin position="303"/>
        <end position="322"/>
    </location>
</feature>
<keyword evidence="3 6" id="KW-1133">Transmembrane helix</keyword>
<feature type="transmembrane region" description="Helical" evidence="6">
    <location>
        <begin position="437"/>
        <end position="460"/>
    </location>
</feature>
<dbReference type="PANTHER" id="PTHR42718">
    <property type="entry name" value="MAJOR FACILITATOR SUPERFAMILY MULTIDRUG TRANSPORTER MFSC"/>
    <property type="match status" value="1"/>
</dbReference>
<feature type="transmembrane region" description="Helical" evidence="6">
    <location>
        <begin position="253"/>
        <end position="274"/>
    </location>
</feature>
<feature type="transmembrane region" description="Helical" evidence="6">
    <location>
        <begin position="103"/>
        <end position="122"/>
    </location>
</feature>
<evidence type="ECO:0000259" key="7">
    <source>
        <dbReference type="PROSITE" id="PS50850"/>
    </source>
</evidence>
<feature type="transmembrane region" description="Helical" evidence="6">
    <location>
        <begin position="328"/>
        <end position="350"/>
    </location>
</feature>
<evidence type="ECO:0000256" key="3">
    <source>
        <dbReference type="ARBA" id="ARBA00022989"/>
    </source>
</evidence>
<evidence type="ECO:0000313" key="9">
    <source>
        <dbReference type="Proteomes" id="UP001500908"/>
    </source>
</evidence>
<reference evidence="9" key="1">
    <citation type="journal article" date="2019" name="Int. J. Syst. Evol. Microbiol.">
        <title>The Global Catalogue of Microorganisms (GCM) 10K type strain sequencing project: providing services to taxonomists for standard genome sequencing and annotation.</title>
        <authorList>
            <consortium name="The Broad Institute Genomics Platform"/>
            <consortium name="The Broad Institute Genome Sequencing Center for Infectious Disease"/>
            <person name="Wu L."/>
            <person name="Ma J."/>
        </authorList>
    </citation>
    <scope>NUCLEOTIDE SEQUENCE [LARGE SCALE GENOMIC DNA]</scope>
    <source>
        <strain evidence="9">JCM 17137</strain>
    </source>
</reference>
<feature type="domain" description="Major facilitator superfamily (MFS) profile" evidence="7">
    <location>
        <begin position="37"/>
        <end position="493"/>
    </location>
</feature>
<dbReference type="SUPFAM" id="SSF103473">
    <property type="entry name" value="MFS general substrate transporter"/>
    <property type="match status" value="1"/>
</dbReference>
<proteinExistence type="predicted"/>
<evidence type="ECO:0000256" key="5">
    <source>
        <dbReference type="SAM" id="MobiDB-lite"/>
    </source>
</evidence>
<evidence type="ECO:0000256" key="1">
    <source>
        <dbReference type="ARBA" id="ARBA00004651"/>
    </source>
</evidence>
<feature type="compositionally biased region" description="Basic and acidic residues" evidence="5">
    <location>
        <begin position="17"/>
        <end position="27"/>
    </location>
</feature>
<comment type="caution">
    <text evidence="8">The sequence shown here is derived from an EMBL/GenBank/DDBJ whole genome shotgun (WGS) entry which is preliminary data.</text>
</comment>
<evidence type="ECO:0000256" key="2">
    <source>
        <dbReference type="ARBA" id="ARBA00022692"/>
    </source>
</evidence>
<dbReference type="PRINTS" id="PR01036">
    <property type="entry name" value="TCRTETB"/>
</dbReference>
<dbReference type="InterPro" id="IPR011701">
    <property type="entry name" value="MFS"/>
</dbReference>
<dbReference type="PROSITE" id="PS50850">
    <property type="entry name" value="MFS"/>
    <property type="match status" value="1"/>
</dbReference>
<dbReference type="EMBL" id="BAABDD010000023">
    <property type="protein sequence ID" value="GAA3756490.1"/>
    <property type="molecule type" value="Genomic_DNA"/>
</dbReference>
<feature type="transmembrane region" description="Helical" evidence="6">
    <location>
        <begin position="362"/>
        <end position="384"/>
    </location>
</feature>
<dbReference type="Pfam" id="PF07690">
    <property type="entry name" value="MFS_1"/>
    <property type="match status" value="1"/>
</dbReference>
<comment type="subcellular location">
    <subcellularLocation>
        <location evidence="1">Cell membrane</location>
        <topology evidence="1">Multi-pass membrane protein</topology>
    </subcellularLocation>
</comment>
<protein>
    <submittedName>
        <fullName evidence="8">MFS transporter</fullName>
    </submittedName>
</protein>
<dbReference type="InterPro" id="IPR020846">
    <property type="entry name" value="MFS_dom"/>
</dbReference>
<feature type="transmembrane region" description="Helical" evidence="6">
    <location>
        <begin position="191"/>
        <end position="209"/>
    </location>
</feature>
<feature type="transmembrane region" description="Helical" evidence="6">
    <location>
        <begin position="390"/>
        <end position="416"/>
    </location>
</feature>
<evidence type="ECO:0000313" key="8">
    <source>
        <dbReference type="EMBL" id="GAA3756490.1"/>
    </source>
</evidence>